<protein>
    <submittedName>
        <fullName evidence="3">Uncharacterized protein</fullName>
    </submittedName>
</protein>
<keyword evidence="2" id="KW-0732">Signal</keyword>
<accession>A0ABS0NMP8</accession>
<gene>
    <name evidence="3" type="ORF">IHE55_17530</name>
</gene>
<feature type="compositionally biased region" description="Gly residues" evidence="1">
    <location>
        <begin position="35"/>
        <end position="65"/>
    </location>
</feature>
<feature type="chain" id="PRO_5047485827" evidence="2">
    <location>
        <begin position="22"/>
        <end position="405"/>
    </location>
</feature>
<evidence type="ECO:0000313" key="3">
    <source>
        <dbReference type="EMBL" id="MBH5336479.1"/>
    </source>
</evidence>
<organism evidence="3 4">
    <name type="scientific">Streptomyces pactum</name>
    <dbReference type="NCBI Taxonomy" id="68249"/>
    <lineage>
        <taxon>Bacteria</taxon>
        <taxon>Bacillati</taxon>
        <taxon>Actinomycetota</taxon>
        <taxon>Actinomycetes</taxon>
        <taxon>Kitasatosporales</taxon>
        <taxon>Streptomycetaceae</taxon>
        <taxon>Streptomyces</taxon>
    </lineage>
</organism>
<keyword evidence="4" id="KW-1185">Reference proteome</keyword>
<feature type="region of interest" description="Disordered" evidence="1">
    <location>
        <begin position="29"/>
        <end position="68"/>
    </location>
</feature>
<dbReference type="Proteomes" id="UP000807371">
    <property type="component" value="Unassembled WGS sequence"/>
</dbReference>
<reference evidence="3 4" key="1">
    <citation type="submission" date="2020-09" db="EMBL/GenBank/DDBJ databases">
        <title>Biosynthesis of the nuclear factor of activated T cells inhibitor NFAT-133 and its congeners in Streptomyces pactum.</title>
        <authorList>
            <person name="Zhou W."/>
            <person name="Posri P."/>
            <person name="Abugrain M.E."/>
            <person name="Weisberg A.J."/>
            <person name="Chang J.H."/>
            <person name="Mahmud T."/>
        </authorList>
    </citation>
    <scope>NUCLEOTIDE SEQUENCE [LARGE SCALE GENOMIC DNA]</scope>
    <source>
        <strain evidence="3 4">ATCC 27456</strain>
    </source>
</reference>
<feature type="signal peptide" evidence="2">
    <location>
        <begin position="1"/>
        <end position="21"/>
    </location>
</feature>
<sequence length="405" mass="43613">MRARSIRLAVVAVIAATSALAAPAAGAADAVSGAGRPGSGAHTGQGTGTRPGPGQGSGTQAGQGPAGDQRWEIARAGGLSPSAHLGSVTSAGPRAAWAVGHESLDAVPTGVVLRWDGEEWSRVRDAGLPDVRYWQTVSAASPRDVWIYGWGENGEVTAHFDGHSWRRVDLPELPGGANYGYAEMASEHGRTWLAGGRRINTYERGAWRTTELPAGQDLVEIDARSAHDAWAVGASYPGGLESRPLALRWNGKRWREVRLPDIPVRLSDVYVESARSVWVTGVFSPAGEEGLRPTVLHWNGKRWRDVTGPVSGIAPEALSGDGRGRVWLSGDPDGWEGPPVMWRHERGRWTRVEGATVPDGETQSYTVHDLAPIGRTGRHWAVGDYEWLDGKGNSFPYEIIQRSRW</sequence>
<proteinExistence type="predicted"/>
<dbReference type="RefSeq" id="WP_197989885.1">
    <property type="nucleotide sequence ID" value="NZ_JACYXC010000001.1"/>
</dbReference>
<name>A0ABS0NMP8_9ACTN</name>
<evidence type="ECO:0000256" key="2">
    <source>
        <dbReference type="SAM" id="SignalP"/>
    </source>
</evidence>
<evidence type="ECO:0000313" key="4">
    <source>
        <dbReference type="Proteomes" id="UP000807371"/>
    </source>
</evidence>
<evidence type="ECO:0000256" key="1">
    <source>
        <dbReference type="SAM" id="MobiDB-lite"/>
    </source>
</evidence>
<comment type="caution">
    <text evidence="3">The sequence shown here is derived from an EMBL/GenBank/DDBJ whole genome shotgun (WGS) entry which is preliminary data.</text>
</comment>
<dbReference type="EMBL" id="JACYXC010000001">
    <property type="protein sequence ID" value="MBH5336479.1"/>
    <property type="molecule type" value="Genomic_DNA"/>
</dbReference>